<dbReference type="Gene3D" id="1.25.40.10">
    <property type="entry name" value="Tetratricopeptide repeat domain"/>
    <property type="match status" value="1"/>
</dbReference>
<dbReference type="RefSeq" id="WP_040528635.1">
    <property type="nucleotide sequence ID" value="NZ_CABMOB010000001.1"/>
</dbReference>
<evidence type="ECO:0000313" key="2">
    <source>
        <dbReference type="EMBL" id="STO56161.1"/>
    </source>
</evidence>
<accession>A0A377HIQ6</accession>
<gene>
    <name evidence="2" type="ORF">NCTC11645_00476</name>
</gene>
<dbReference type="STRING" id="673.AL542_11800"/>
<sequence length="160" mass="17853">MSAWKSLAGSSVMFFSLSAPAAPTSEFAYTEQLDSDKRMKCLYGYFAEKTGDHEFAVAILEDCIARWNDVYSMLLLAQIHENGVYAPPDPARSTALMKRGATMDDEAGYSRLARYHYGKALYEGFGTQMDRMRGREYLRMAASEGVTDACEYLQAKGESC</sequence>
<organism evidence="2 3">
    <name type="scientific">Grimontia hollisae</name>
    <name type="common">Vibrio hollisae</name>
    <dbReference type="NCBI Taxonomy" id="673"/>
    <lineage>
        <taxon>Bacteria</taxon>
        <taxon>Pseudomonadati</taxon>
        <taxon>Pseudomonadota</taxon>
        <taxon>Gammaproteobacteria</taxon>
        <taxon>Vibrionales</taxon>
        <taxon>Vibrionaceae</taxon>
        <taxon>Grimontia</taxon>
    </lineage>
</organism>
<dbReference type="AlphaFoldDB" id="A0A377HIQ6"/>
<dbReference type="Proteomes" id="UP000254512">
    <property type="component" value="Unassembled WGS sequence"/>
</dbReference>
<protein>
    <recommendedName>
        <fullName evidence="4">Sel1 repeat</fullName>
    </recommendedName>
</protein>
<evidence type="ECO:0000313" key="3">
    <source>
        <dbReference type="Proteomes" id="UP000254512"/>
    </source>
</evidence>
<dbReference type="EMBL" id="UGHD01000002">
    <property type="protein sequence ID" value="STO56161.1"/>
    <property type="molecule type" value="Genomic_DNA"/>
</dbReference>
<dbReference type="GeneID" id="58896611"/>
<dbReference type="SUPFAM" id="SSF81901">
    <property type="entry name" value="HCP-like"/>
    <property type="match status" value="1"/>
</dbReference>
<dbReference type="InterPro" id="IPR006597">
    <property type="entry name" value="Sel1-like"/>
</dbReference>
<name>A0A377HIQ6_GRIHO</name>
<evidence type="ECO:0008006" key="4">
    <source>
        <dbReference type="Google" id="ProtNLM"/>
    </source>
</evidence>
<proteinExistence type="predicted"/>
<evidence type="ECO:0000256" key="1">
    <source>
        <dbReference type="SAM" id="SignalP"/>
    </source>
</evidence>
<keyword evidence="1" id="KW-0732">Signal</keyword>
<feature type="signal peptide" evidence="1">
    <location>
        <begin position="1"/>
        <end position="21"/>
    </location>
</feature>
<dbReference type="Pfam" id="PF08238">
    <property type="entry name" value="Sel1"/>
    <property type="match status" value="2"/>
</dbReference>
<feature type="chain" id="PRO_5016845252" description="Sel1 repeat" evidence="1">
    <location>
        <begin position="22"/>
        <end position="160"/>
    </location>
</feature>
<dbReference type="SMART" id="SM00671">
    <property type="entry name" value="SEL1"/>
    <property type="match status" value="2"/>
</dbReference>
<dbReference type="InterPro" id="IPR011990">
    <property type="entry name" value="TPR-like_helical_dom_sf"/>
</dbReference>
<reference evidence="2 3" key="1">
    <citation type="submission" date="2018-06" db="EMBL/GenBank/DDBJ databases">
        <authorList>
            <consortium name="Pathogen Informatics"/>
            <person name="Doyle S."/>
        </authorList>
    </citation>
    <scope>NUCLEOTIDE SEQUENCE [LARGE SCALE GENOMIC DNA]</scope>
    <source>
        <strain evidence="2 3">NCTC11645</strain>
    </source>
</reference>